<keyword evidence="5" id="KW-1185">Reference proteome</keyword>
<dbReference type="PANTHER" id="PTHR23050">
    <property type="entry name" value="CALCIUM BINDING PROTEIN"/>
    <property type="match status" value="1"/>
</dbReference>
<name>A0AAV8T7E2_9ROSI</name>
<protein>
    <recommendedName>
        <fullName evidence="3">EF-hand domain-containing protein</fullName>
    </recommendedName>
</protein>
<accession>A0AAV8T7E2</accession>
<evidence type="ECO:0000313" key="5">
    <source>
        <dbReference type="Proteomes" id="UP001159364"/>
    </source>
</evidence>
<dbReference type="PROSITE" id="PS50222">
    <property type="entry name" value="EF_HAND_2"/>
    <property type="match status" value="2"/>
</dbReference>
<dbReference type="Gene3D" id="1.10.238.10">
    <property type="entry name" value="EF-hand"/>
    <property type="match status" value="3"/>
</dbReference>
<proteinExistence type="predicted"/>
<evidence type="ECO:0000256" key="1">
    <source>
        <dbReference type="ARBA" id="ARBA00022737"/>
    </source>
</evidence>
<sequence length="176" mass="20099">MPHNVPKASNLTHTEELKTTFKHHDADGDGKLSREELKKAFQKLDSRFPGWRASKALQHVDTNRDGSISFDKEMDALVKYVMEIMGVKKLNGGAQMSMVHFKKWLSAFDNNNDGKISQEELTEAFRITGMWFSGWKAQRAMKFVDSDGDSLIDIESEIEKLAEFVEKNLHVKIIKP</sequence>
<feature type="domain" description="EF-hand" evidence="3">
    <location>
        <begin position="12"/>
        <end position="47"/>
    </location>
</feature>
<dbReference type="EMBL" id="JAIWQS010000006">
    <property type="protein sequence ID" value="KAJ8762219.1"/>
    <property type="molecule type" value="Genomic_DNA"/>
</dbReference>
<dbReference type="InterPro" id="IPR011992">
    <property type="entry name" value="EF-hand-dom_pair"/>
</dbReference>
<evidence type="ECO:0000256" key="2">
    <source>
        <dbReference type="ARBA" id="ARBA00022837"/>
    </source>
</evidence>
<dbReference type="Proteomes" id="UP001159364">
    <property type="component" value="Linkage Group LG06"/>
</dbReference>
<reference evidence="4 5" key="1">
    <citation type="submission" date="2021-09" db="EMBL/GenBank/DDBJ databases">
        <title>Genomic insights and catalytic innovation underlie evolution of tropane alkaloids biosynthesis.</title>
        <authorList>
            <person name="Wang Y.-J."/>
            <person name="Tian T."/>
            <person name="Huang J.-P."/>
            <person name="Huang S.-X."/>
        </authorList>
    </citation>
    <scope>NUCLEOTIDE SEQUENCE [LARGE SCALE GENOMIC DNA]</scope>
    <source>
        <strain evidence="4">KIB-2018</strain>
        <tissue evidence="4">Leaf</tissue>
    </source>
</reference>
<evidence type="ECO:0000313" key="4">
    <source>
        <dbReference type="EMBL" id="KAJ8762219.1"/>
    </source>
</evidence>
<feature type="domain" description="EF-hand" evidence="3">
    <location>
        <begin position="96"/>
        <end position="131"/>
    </location>
</feature>
<organism evidence="4 5">
    <name type="scientific">Erythroxylum novogranatense</name>
    <dbReference type="NCBI Taxonomy" id="1862640"/>
    <lineage>
        <taxon>Eukaryota</taxon>
        <taxon>Viridiplantae</taxon>
        <taxon>Streptophyta</taxon>
        <taxon>Embryophyta</taxon>
        <taxon>Tracheophyta</taxon>
        <taxon>Spermatophyta</taxon>
        <taxon>Magnoliopsida</taxon>
        <taxon>eudicotyledons</taxon>
        <taxon>Gunneridae</taxon>
        <taxon>Pentapetalae</taxon>
        <taxon>rosids</taxon>
        <taxon>fabids</taxon>
        <taxon>Malpighiales</taxon>
        <taxon>Erythroxylaceae</taxon>
        <taxon>Erythroxylum</taxon>
    </lineage>
</organism>
<dbReference type="InterPro" id="IPR002048">
    <property type="entry name" value="EF_hand_dom"/>
</dbReference>
<evidence type="ECO:0000259" key="3">
    <source>
        <dbReference type="PROSITE" id="PS50222"/>
    </source>
</evidence>
<dbReference type="Pfam" id="PF13499">
    <property type="entry name" value="EF-hand_7"/>
    <property type="match status" value="1"/>
</dbReference>
<dbReference type="SUPFAM" id="SSF47473">
    <property type="entry name" value="EF-hand"/>
    <property type="match status" value="1"/>
</dbReference>
<comment type="caution">
    <text evidence="4">The sequence shown here is derived from an EMBL/GenBank/DDBJ whole genome shotgun (WGS) entry which is preliminary data.</text>
</comment>
<dbReference type="InterPro" id="IPR050145">
    <property type="entry name" value="Centrin_CML-like"/>
</dbReference>
<dbReference type="SMART" id="SM00054">
    <property type="entry name" value="EFh"/>
    <property type="match status" value="4"/>
</dbReference>
<keyword evidence="1" id="KW-0677">Repeat</keyword>
<dbReference type="GO" id="GO:0005509">
    <property type="term" value="F:calcium ion binding"/>
    <property type="evidence" value="ECO:0007669"/>
    <property type="project" value="InterPro"/>
</dbReference>
<dbReference type="Pfam" id="PF13202">
    <property type="entry name" value="EF-hand_5"/>
    <property type="match status" value="1"/>
</dbReference>
<dbReference type="AlphaFoldDB" id="A0AAV8T7E2"/>
<dbReference type="InterPro" id="IPR018247">
    <property type="entry name" value="EF_Hand_1_Ca_BS"/>
</dbReference>
<dbReference type="PROSITE" id="PS00018">
    <property type="entry name" value="EF_HAND_1"/>
    <property type="match status" value="2"/>
</dbReference>
<dbReference type="CDD" id="cd00051">
    <property type="entry name" value="EFh"/>
    <property type="match status" value="1"/>
</dbReference>
<keyword evidence="2" id="KW-0106">Calcium</keyword>
<gene>
    <name evidence="4" type="ORF">K2173_007375</name>
</gene>